<comment type="caution">
    <text evidence="1">The sequence shown here is derived from an EMBL/GenBank/DDBJ whole genome shotgun (WGS) entry which is preliminary data.</text>
</comment>
<proteinExistence type="predicted"/>
<gene>
    <name evidence="1" type="ORF">M5G11_08890</name>
</gene>
<keyword evidence="2" id="KW-1185">Reference proteome</keyword>
<accession>A0ABT5NR64</accession>
<organism evidence="1 2">
    <name type="scientific">Pseudomonas fontis</name>
    <dbReference type="NCBI Taxonomy" id="2942633"/>
    <lineage>
        <taxon>Bacteria</taxon>
        <taxon>Pseudomonadati</taxon>
        <taxon>Pseudomonadota</taxon>
        <taxon>Gammaproteobacteria</taxon>
        <taxon>Pseudomonadales</taxon>
        <taxon>Pseudomonadaceae</taxon>
        <taxon>Pseudomonas</taxon>
    </lineage>
</organism>
<reference evidence="1 2" key="1">
    <citation type="submission" date="2022-05" db="EMBL/GenBank/DDBJ databases">
        <title>Novel Pseudomonas spp. Isolated from a Rainbow Trout Aquaculture Facility.</title>
        <authorList>
            <person name="Testerman T."/>
            <person name="Graf J."/>
        </authorList>
    </citation>
    <scope>NUCLEOTIDE SEQUENCE [LARGE SCALE GENOMIC DNA]</scope>
    <source>
        <strain evidence="1 2">ID681</strain>
    </source>
</reference>
<dbReference type="EMBL" id="JAMDGY010000021">
    <property type="protein sequence ID" value="MDD0990650.1"/>
    <property type="molecule type" value="Genomic_DNA"/>
</dbReference>
<dbReference type="RefSeq" id="WP_273913753.1">
    <property type="nucleotide sequence ID" value="NZ_JAMDGX010000101.1"/>
</dbReference>
<protein>
    <submittedName>
        <fullName evidence="1">Uncharacterized protein</fullName>
    </submittedName>
</protein>
<sequence>MRCYFGTAKETPPIKWETSDQADIAFTELNTATLGVEASIKFETTMADPTTTAKIGGLVSLETEQRLKYWIILPNFLETQSSYCWSLIIHRFGDGRPEKYTGGEVITNRSHHPLASNTRASEYIANLAPSKPSKFKDYKQETITTRQSDAEISFPDGKTLKYRNINGMLELVPSIRKHNIEAATLLLTYWPDREAPDAYIEVHLLETNQ</sequence>
<evidence type="ECO:0000313" key="1">
    <source>
        <dbReference type="EMBL" id="MDD0990650.1"/>
    </source>
</evidence>
<dbReference type="Proteomes" id="UP001148203">
    <property type="component" value="Unassembled WGS sequence"/>
</dbReference>
<name>A0ABT5NR64_9PSED</name>
<evidence type="ECO:0000313" key="2">
    <source>
        <dbReference type="Proteomes" id="UP001148203"/>
    </source>
</evidence>